<protein>
    <submittedName>
        <fullName evidence="6">Uncharacterized protein</fullName>
    </submittedName>
</protein>
<feature type="transmembrane region" description="Helical" evidence="5">
    <location>
        <begin position="67"/>
        <end position="89"/>
    </location>
</feature>
<keyword evidence="4 5" id="KW-0472">Membrane</keyword>
<dbReference type="InterPro" id="IPR050579">
    <property type="entry name" value="PMP-22/EMP/MP20-like"/>
</dbReference>
<comment type="subcellular location">
    <subcellularLocation>
        <location evidence="1">Membrane</location>
        <topology evidence="1">Multi-pass membrane protein</topology>
    </subcellularLocation>
</comment>
<organism evidence="6 7">
    <name type="scientific">Paralvinella palmiformis</name>
    <dbReference type="NCBI Taxonomy" id="53620"/>
    <lineage>
        <taxon>Eukaryota</taxon>
        <taxon>Metazoa</taxon>
        <taxon>Spiralia</taxon>
        <taxon>Lophotrochozoa</taxon>
        <taxon>Annelida</taxon>
        <taxon>Polychaeta</taxon>
        <taxon>Sedentaria</taxon>
        <taxon>Canalipalpata</taxon>
        <taxon>Terebellida</taxon>
        <taxon>Terebelliformia</taxon>
        <taxon>Alvinellidae</taxon>
        <taxon>Paralvinella</taxon>
    </lineage>
</organism>
<evidence type="ECO:0000313" key="6">
    <source>
        <dbReference type="EMBL" id="KAK2167084.1"/>
    </source>
</evidence>
<keyword evidence="3 5" id="KW-1133">Transmembrane helix</keyword>
<dbReference type="GO" id="GO:0005886">
    <property type="term" value="C:plasma membrane"/>
    <property type="evidence" value="ECO:0007669"/>
    <property type="project" value="TreeGrafter"/>
</dbReference>
<evidence type="ECO:0000313" key="7">
    <source>
        <dbReference type="Proteomes" id="UP001208570"/>
    </source>
</evidence>
<dbReference type="EMBL" id="JAODUP010000032">
    <property type="protein sequence ID" value="KAK2167084.1"/>
    <property type="molecule type" value="Genomic_DNA"/>
</dbReference>
<name>A0AAD9K911_9ANNE</name>
<gene>
    <name evidence="6" type="ORF">LSH36_32g13008</name>
</gene>
<evidence type="ECO:0000256" key="1">
    <source>
        <dbReference type="ARBA" id="ARBA00004141"/>
    </source>
</evidence>
<proteinExistence type="predicted"/>
<feature type="transmembrane region" description="Helical" evidence="5">
    <location>
        <begin position="101"/>
        <end position="122"/>
    </location>
</feature>
<evidence type="ECO:0000256" key="4">
    <source>
        <dbReference type="ARBA" id="ARBA00023136"/>
    </source>
</evidence>
<evidence type="ECO:0000256" key="3">
    <source>
        <dbReference type="ARBA" id="ARBA00022989"/>
    </source>
</evidence>
<keyword evidence="2 5" id="KW-0812">Transmembrane</keyword>
<dbReference type="Proteomes" id="UP001208570">
    <property type="component" value="Unassembled WGS sequence"/>
</dbReference>
<keyword evidence="7" id="KW-1185">Reference proteome</keyword>
<dbReference type="PANTHER" id="PTHR10671">
    <property type="entry name" value="EPITHELIAL MEMBRANE PROTEIN-RELATED"/>
    <property type="match status" value="1"/>
</dbReference>
<dbReference type="AlphaFoldDB" id="A0AAD9K911"/>
<reference evidence="6" key="1">
    <citation type="journal article" date="2023" name="Mol. Biol. Evol.">
        <title>Third-Generation Sequencing Reveals the Adaptive Role of the Epigenome in Three Deep-Sea Polychaetes.</title>
        <authorList>
            <person name="Perez M."/>
            <person name="Aroh O."/>
            <person name="Sun Y."/>
            <person name="Lan Y."/>
            <person name="Juniper S.K."/>
            <person name="Young C.R."/>
            <person name="Angers B."/>
            <person name="Qian P.Y."/>
        </authorList>
    </citation>
    <scope>NUCLEOTIDE SEQUENCE</scope>
    <source>
        <strain evidence="6">P08H-3</strain>
    </source>
</reference>
<evidence type="ECO:0000256" key="2">
    <source>
        <dbReference type="ARBA" id="ARBA00022692"/>
    </source>
</evidence>
<dbReference type="Gene3D" id="1.20.140.150">
    <property type="match status" value="1"/>
</dbReference>
<evidence type="ECO:0000256" key="5">
    <source>
        <dbReference type="SAM" id="Phobius"/>
    </source>
</evidence>
<accession>A0AAD9K911</accession>
<sequence length="183" mass="19971">MATCPSVLGILIVLLVFGAVSLSYGLPFWVQGTDFSAGLWQECYYNQCSFITLNATDLPSWFNPVRIVTGVSVANALVAMVIGFSYLTCNCCSYSIRIVQFVILVLVLGGLELTASVVTYAVQYNDTSYFTGQVPDDLHFSWGFYVAVGSVVGFLVAVISFVCETSNARARSQYEPIRPTTYA</sequence>
<feature type="transmembrane region" description="Helical" evidence="5">
    <location>
        <begin position="142"/>
        <end position="163"/>
    </location>
</feature>
<comment type="caution">
    <text evidence="6">The sequence shown here is derived from an EMBL/GenBank/DDBJ whole genome shotgun (WGS) entry which is preliminary data.</text>
</comment>
<dbReference type="PANTHER" id="PTHR10671:SF108">
    <property type="entry name" value="CLAUDIN FAMILY PROTEIN-RELATED"/>
    <property type="match status" value="1"/>
</dbReference>